<proteinExistence type="inferred from homology"/>
<organism evidence="11 12">
    <name type="scientific">Mycoplasmopsis mustelae</name>
    <dbReference type="NCBI Taxonomy" id="171289"/>
    <lineage>
        <taxon>Bacteria</taxon>
        <taxon>Bacillati</taxon>
        <taxon>Mycoplasmatota</taxon>
        <taxon>Mycoplasmoidales</taxon>
        <taxon>Metamycoplasmataceae</taxon>
        <taxon>Mycoplasmopsis</taxon>
    </lineage>
</organism>
<dbReference type="OrthoDB" id="397847at2"/>
<comment type="caution">
    <text evidence="11">The sequence shown here is derived from an EMBL/GenBank/DDBJ whole genome shotgun (WGS) entry which is preliminary data.</text>
</comment>
<evidence type="ECO:0000256" key="6">
    <source>
        <dbReference type="ARBA" id="ARBA00022989"/>
    </source>
</evidence>
<dbReference type="PROSITE" id="PS50893">
    <property type="entry name" value="ABC_TRANSPORTER_2"/>
    <property type="match status" value="1"/>
</dbReference>
<dbReference type="InterPro" id="IPR027417">
    <property type="entry name" value="P-loop_NTPase"/>
</dbReference>
<dbReference type="AlphaFoldDB" id="A0A4R7UDC0"/>
<evidence type="ECO:0000256" key="3">
    <source>
        <dbReference type="ARBA" id="ARBA00022692"/>
    </source>
</evidence>
<evidence type="ECO:0000313" key="11">
    <source>
        <dbReference type="EMBL" id="TDV24419.1"/>
    </source>
</evidence>
<evidence type="ECO:0000313" key="12">
    <source>
        <dbReference type="Proteomes" id="UP000295757"/>
    </source>
</evidence>
<evidence type="ECO:0000259" key="10">
    <source>
        <dbReference type="PROSITE" id="PS50929"/>
    </source>
</evidence>
<dbReference type="GO" id="GO:0034040">
    <property type="term" value="F:ATPase-coupled lipid transmembrane transporter activity"/>
    <property type="evidence" value="ECO:0007669"/>
    <property type="project" value="TreeGrafter"/>
</dbReference>
<evidence type="ECO:0000256" key="7">
    <source>
        <dbReference type="ARBA" id="ARBA00023136"/>
    </source>
</evidence>
<dbReference type="Pfam" id="PF00005">
    <property type="entry name" value="ABC_tran"/>
    <property type="match status" value="1"/>
</dbReference>
<sequence length="535" mass="61478">MKHLLNNIKTPFILFLIISIITSTFQFVLSILEGYAIDSIVGKFVVVNNNPFLSFSILIIVVALAYLIMLVSTYFFYMLSNKFQIYTAKSIARIFYNQVFKADATSKLNYTSQSAFEQIINNSGAFANSSIIPLVDTIATGINLLLIIAFFASTSWIALVLVIAIFTFSVIPNFLFYKKISWYIETNQKALNQLTTKLSYLLERYSVLYYSNKGTLLYQFVEDEILNYYQKVYLNDNIRTWNSGLSNSINQIGSVIGIIVLGFLYISNFQYAPISLGTIYIFKKVIDESKDDFQKFINSLRDVLASRNLYKMLNLNLPLDTSKQILSQIENIEIKDLNFNYNNKLIFKNFNFIFEKGKKYAIIGKSGCGKSTLLNILINNINNYQGQILINGNDIKNFKDTSIKHHLSYLNAENFVFDQNVLANVSLLEKDKQKALNALKFVHMDEDIIQKFDESEFDCFNRLSLGQKQRISLARYIYQNKNILLLDESLSNLNKDLAQKILDNLLKTDKTVIIVSHHFSDEQLQSFNSVIRLDI</sequence>
<feature type="transmembrane region" description="Helical" evidence="8">
    <location>
        <begin position="12"/>
        <end position="32"/>
    </location>
</feature>
<feature type="transmembrane region" description="Helical" evidence="8">
    <location>
        <begin position="249"/>
        <end position="266"/>
    </location>
</feature>
<dbReference type="InterPro" id="IPR003593">
    <property type="entry name" value="AAA+_ATPase"/>
</dbReference>
<dbReference type="PROSITE" id="PS50929">
    <property type="entry name" value="ABC_TM1F"/>
    <property type="match status" value="1"/>
</dbReference>
<dbReference type="EMBL" id="SOCN01000001">
    <property type="protein sequence ID" value="TDV24419.1"/>
    <property type="molecule type" value="Genomic_DNA"/>
</dbReference>
<feature type="domain" description="ABC transporter" evidence="9">
    <location>
        <begin position="332"/>
        <end position="535"/>
    </location>
</feature>
<accession>A0A4R7UDC0</accession>
<feature type="transmembrane region" description="Helical" evidence="8">
    <location>
        <begin position="131"/>
        <end position="151"/>
    </location>
</feature>
<dbReference type="InterPro" id="IPR011527">
    <property type="entry name" value="ABC1_TM_dom"/>
</dbReference>
<comment type="subcellular location">
    <subcellularLocation>
        <location evidence="1">Cell membrane</location>
        <topology evidence="1">Multi-pass membrane protein</topology>
    </subcellularLocation>
</comment>
<evidence type="ECO:0000256" key="4">
    <source>
        <dbReference type="ARBA" id="ARBA00022741"/>
    </source>
</evidence>
<keyword evidence="4" id="KW-0547">Nucleotide-binding</keyword>
<feature type="transmembrane region" description="Helical" evidence="8">
    <location>
        <begin position="52"/>
        <end position="77"/>
    </location>
</feature>
<dbReference type="PANTHER" id="PTHR24221">
    <property type="entry name" value="ATP-BINDING CASSETTE SUB-FAMILY B"/>
    <property type="match status" value="1"/>
</dbReference>
<evidence type="ECO:0000256" key="2">
    <source>
        <dbReference type="ARBA" id="ARBA00005417"/>
    </source>
</evidence>
<dbReference type="RefSeq" id="WP_134110692.1">
    <property type="nucleotide sequence ID" value="NZ_SOCN01000001.1"/>
</dbReference>
<comment type="similarity">
    <text evidence="2">Belongs to the ABC transporter superfamily.</text>
</comment>
<dbReference type="SUPFAM" id="SSF90123">
    <property type="entry name" value="ABC transporter transmembrane region"/>
    <property type="match status" value="1"/>
</dbReference>
<dbReference type="GO" id="GO:0005886">
    <property type="term" value="C:plasma membrane"/>
    <property type="evidence" value="ECO:0007669"/>
    <property type="project" value="UniProtKB-SubCell"/>
</dbReference>
<feature type="transmembrane region" description="Helical" evidence="8">
    <location>
        <begin position="157"/>
        <end position="177"/>
    </location>
</feature>
<dbReference type="InterPro" id="IPR039421">
    <property type="entry name" value="Type_1_exporter"/>
</dbReference>
<evidence type="ECO:0000259" key="9">
    <source>
        <dbReference type="PROSITE" id="PS50893"/>
    </source>
</evidence>
<evidence type="ECO:0000256" key="8">
    <source>
        <dbReference type="SAM" id="Phobius"/>
    </source>
</evidence>
<dbReference type="GO" id="GO:0016887">
    <property type="term" value="F:ATP hydrolysis activity"/>
    <property type="evidence" value="ECO:0007669"/>
    <property type="project" value="InterPro"/>
</dbReference>
<dbReference type="GO" id="GO:0140359">
    <property type="term" value="F:ABC-type transporter activity"/>
    <property type="evidence" value="ECO:0007669"/>
    <property type="project" value="InterPro"/>
</dbReference>
<keyword evidence="5" id="KW-0067">ATP-binding</keyword>
<feature type="domain" description="ABC transmembrane type-1" evidence="10">
    <location>
        <begin position="13"/>
        <end position="282"/>
    </location>
</feature>
<keyword evidence="3 8" id="KW-0812">Transmembrane</keyword>
<dbReference type="PROSITE" id="PS00211">
    <property type="entry name" value="ABC_TRANSPORTER_1"/>
    <property type="match status" value="1"/>
</dbReference>
<name>A0A4R7UDC0_9BACT</name>
<gene>
    <name evidence="11" type="ORF">BCF59_0384</name>
</gene>
<dbReference type="InterPro" id="IPR003439">
    <property type="entry name" value="ABC_transporter-like_ATP-bd"/>
</dbReference>
<dbReference type="GO" id="GO:0005524">
    <property type="term" value="F:ATP binding"/>
    <property type="evidence" value="ECO:0007669"/>
    <property type="project" value="UniProtKB-KW"/>
</dbReference>
<dbReference type="SUPFAM" id="SSF52540">
    <property type="entry name" value="P-loop containing nucleoside triphosphate hydrolases"/>
    <property type="match status" value="1"/>
</dbReference>
<dbReference type="Gene3D" id="1.20.1560.10">
    <property type="entry name" value="ABC transporter type 1, transmembrane domain"/>
    <property type="match status" value="1"/>
</dbReference>
<reference evidence="11 12" key="1">
    <citation type="submission" date="2019-03" db="EMBL/GenBank/DDBJ databases">
        <title>Genomic Encyclopedia of Archaeal and Bacterial Type Strains, Phase II (KMG-II): from individual species to whole genera.</title>
        <authorList>
            <person name="Goeker M."/>
        </authorList>
    </citation>
    <scope>NUCLEOTIDE SEQUENCE [LARGE SCALE GENOMIC DNA]</scope>
    <source>
        <strain evidence="11 12">ATCC 35214</strain>
    </source>
</reference>
<keyword evidence="7 8" id="KW-0472">Membrane</keyword>
<keyword evidence="6 8" id="KW-1133">Transmembrane helix</keyword>
<dbReference type="CDD" id="cd03228">
    <property type="entry name" value="ABCC_MRP_Like"/>
    <property type="match status" value="1"/>
</dbReference>
<evidence type="ECO:0000256" key="5">
    <source>
        <dbReference type="ARBA" id="ARBA00022840"/>
    </source>
</evidence>
<dbReference type="InterPro" id="IPR036640">
    <property type="entry name" value="ABC1_TM_sf"/>
</dbReference>
<keyword evidence="12" id="KW-1185">Reference proteome</keyword>
<dbReference type="SMART" id="SM00382">
    <property type="entry name" value="AAA"/>
    <property type="match status" value="1"/>
</dbReference>
<dbReference type="Proteomes" id="UP000295757">
    <property type="component" value="Unassembled WGS sequence"/>
</dbReference>
<dbReference type="PANTHER" id="PTHR24221:SF654">
    <property type="entry name" value="ATP-BINDING CASSETTE SUB-FAMILY B MEMBER 6"/>
    <property type="match status" value="1"/>
</dbReference>
<dbReference type="Gene3D" id="3.40.50.300">
    <property type="entry name" value="P-loop containing nucleotide triphosphate hydrolases"/>
    <property type="match status" value="1"/>
</dbReference>
<protein>
    <submittedName>
        <fullName evidence="11">ABC-type multidrug transport system fused ATPase/permease subunit</fullName>
    </submittedName>
</protein>
<evidence type="ECO:0000256" key="1">
    <source>
        <dbReference type="ARBA" id="ARBA00004651"/>
    </source>
</evidence>
<dbReference type="InterPro" id="IPR017871">
    <property type="entry name" value="ABC_transporter-like_CS"/>
</dbReference>